<evidence type="ECO:0000256" key="3">
    <source>
        <dbReference type="ARBA" id="ARBA00022989"/>
    </source>
</evidence>
<keyword evidence="5 7" id="KW-0456">Lyase</keyword>
<sequence length="454" mass="50121">MDKDNQPTQEDPKKNDLDQQEGASKNTQTAETAAADTNSKSTDESVQKSAQTDSDQPESTDETDASESTPSTGNGGSDGPQNPTPPNQPAGKPKMSTGRRIIIGVVSILVVLVVVSGLGFYHYFKSAQKPLNPNSNKVVQVDIPMGASNKKIGSILQDKDIVKSGMVFNYFVKAHNFTSFRAGYYQLKSSMTLTQIAKQLEKGGSSEPIQSSKGKVLIREGVQIKDIATTIAASTDFSKSEFLSLMKDQTFMKQLYKEYPQLLKSTMSAKKVRYRLEGYLYPATYTVNKKMSLKQLVEQMVAATNTELKPYCKYIAKKKMTVQEVLTLASLVEREGVTNTDRRKIAGVFFNRIKQGMPLQSDISVMYAINKHKKNLSNSDLQSNSPYNLYKYAGYGPGPFNSPSFDSIKAVLKPLDESKGYLYFVANMKTGKIYYSKTLAEHNEKSASLSSANK</sequence>
<dbReference type="Proteomes" id="UP000051845">
    <property type="component" value="Unassembled WGS sequence"/>
</dbReference>
<comment type="catalytic activity">
    <reaction evidence="7">
        <text>a peptidoglycan chain = a peptidoglycan chain with N-acetyl-1,6-anhydromuramyl-[peptide] at the reducing end + a peptidoglycan chain with N-acetylglucosamine at the non-reducing end.</text>
        <dbReference type="EC" id="4.2.2.29"/>
    </reaction>
</comment>
<dbReference type="Pfam" id="PF02618">
    <property type="entry name" value="YceG"/>
    <property type="match status" value="1"/>
</dbReference>
<evidence type="ECO:0000256" key="5">
    <source>
        <dbReference type="ARBA" id="ARBA00023239"/>
    </source>
</evidence>
<comment type="subcellular location">
    <subcellularLocation>
        <location evidence="7">Cell membrane</location>
        <topology evidence="7">Single-pass membrane protein</topology>
    </subcellularLocation>
</comment>
<dbReference type="Gene3D" id="3.30.160.60">
    <property type="entry name" value="Classic Zinc Finger"/>
    <property type="match status" value="1"/>
</dbReference>
<dbReference type="PATRIC" id="fig|1423733.4.peg.2770"/>
<evidence type="ECO:0000256" key="4">
    <source>
        <dbReference type="ARBA" id="ARBA00023136"/>
    </source>
</evidence>
<dbReference type="CDD" id="cd08010">
    <property type="entry name" value="MltG_like"/>
    <property type="match status" value="1"/>
</dbReference>
<organism evidence="9 10">
    <name type="scientific">Secundilactobacillus collinoides DSM 20515 = JCM 1123</name>
    <dbReference type="NCBI Taxonomy" id="1423733"/>
    <lineage>
        <taxon>Bacteria</taxon>
        <taxon>Bacillati</taxon>
        <taxon>Bacillota</taxon>
        <taxon>Bacilli</taxon>
        <taxon>Lactobacillales</taxon>
        <taxon>Lactobacillaceae</taxon>
        <taxon>Secundilactobacillus</taxon>
    </lineage>
</organism>
<dbReference type="GO" id="GO:0009252">
    <property type="term" value="P:peptidoglycan biosynthetic process"/>
    <property type="evidence" value="ECO:0007669"/>
    <property type="project" value="UniProtKB-UniRule"/>
</dbReference>
<dbReference type="InterPro" id="IPR003770">
    <property type="entry name" value="MLTG-like"/>
</dbReference>
<dbReference type="EMBL" id="AYYR01000061">
    <property type="protein sequence ID" value="KRM75046.1"/>
    <property type="molecule type" value="Genomic_DNA"/>
</dbReference>
<comment type="function">
    <text evidence="7">Functions as a peptidoglycan terminase that cleaves nascent peptidoglycan strands endolytically to terminate their elongation.</text>
</comment>
<keyword evidence="4 7" id="KW-0472">Membrane</keyword>
<feature type="compositionally biased region" description="Basic and acidic residues" evidence="8">
    <location>
        <begin position="1"/>
        <end position="17"/>
    </location>
</feature>
<dbReference type="GO" id="GO:0008932">
    <property type="term" value="F:lytic endotransglycosylase activity"/>
    <property type="evidence" value="ECO:0007669"/>
    <property type="project" value="UniProtKB-UniRule"/>
</dbReference>
<evidence type="ECO:0000256" key="1">
    <source>
        <dbReference type="ARBA" id="ARBA00022475"/>
    </source>
</evidence>
<keyword evidence="3 7" id="KW-1133">Transmembrane helix</keyword>
<feature type="site" description="Important for catalytic activity" evidence="7">
    <location>
        <position position="335"/>
    </location>
</feature>
<feature type="region of interest" description="Disordered" evidence="8">
    <location>
        <begin position="1"/>
        <end position="95"/>
    </location>
</feature>
<evidence type="ECO:0000256" key="2">
    <source>
        <dbReference type="ARBA" id="ARBA00022692"/>
    </source>
</evidence>
<evidence type="ECO:0000256" key="8">
    <source>
        <dbReference type="SAM" id="MobiDB-lite"/>
    </source>
</evidence>
<dbReference type="PANTHER" id="PTHR30518">
    <property type="entry name" value="ENDOLYTIC MUREIN TRANSGLYCOSYLASE"/>
    <property type="match status" value="1"/>
</dbReference>
<evidence type="ECO:0000313" key="10">
    <source>
        <dbReference type="Proteomes" id="UP000051845"/>
    </source>
</evidence>
<keyword evidence="2 7" id="KW-0812">Transmembrane</keyword>
<feature type="compositionally biased region" description="Polar residues" evidence="8">
    <location>
        <begin position="21"/>
        <end position="40"/>
    </location>
</feature>
<keyword evidence="1 7" id="KW-1003">Cell membrane</keyword>
<protein>
    <recommendedName>
        <fullName evidence="7">Endolytic murein transglycosylase</fullName>
        <ecNumber evidence="7">4.2.2.29</ecNumber>
    </recommendedName>
    <alternativeName>
        <fullName evidence="7">Peptidoglycan lytic transglycosylase</fullName>
    </alternativeName>
    <alternativeName>
        <fullName evidence="7">Peptidoglycan polymerization terminase</fullName>
    </alternativeName>
</protein>
<evidence type="ECO:0000313" key="9">
    <source>
        <dbReference type="EMBL" id="KRM75046.1"/>
    </source>
</evidence>
<dbReference type="PANTHER" id="PTHR30518:SF2">
    <property type="entry name" value="ENDOLYTIC MUREIN TRANSGLYCOSYLASE"/>
    <property type="match status" value="1"/>
</dbReference>
<keyword evidence="6 7" id="KW-0961">Cell wall biogenesis/degradation</keyword>
<evidence type="ECO:0000256" key="7">
    <source>
        <dbReference type="HAMAP-Rule" id="MF_02065"/>
    </source>
</evidence>
<feature type="transmembrane region" description="Helical" evidence="7">
    <location>
        <begin position="101"/>
        <end position="124"/>
    </location>
</feature>
<dbReference type="GO" id="GO:0071555">
    <property type="term" value="P:cell wall organization"/>
    <property type="evidence" value="ECO:0007669"/>
    <property type="project" value="UniProtKB-KW"/>
</dbReference>
<comment type="caution">
    <text evidence="9">The sequence shown here is derived from an EMBL/GenBank/DDBJ whole genome shotgun (WGS) entry which is preliminary data.</text>
</comment>
<evidence type="ECO:0000256" key="6">
    <source>
        <dbReference type="ARBA" id="ARBA00023316"/>
    </source>
</evidence>
<comment type="similarity">
    <text evidence="7">Belongs to the transglycosylase MltG family.</text>
</comment>
<reference evidence="9 10" key="1">
    <citation type="journal article" date="2015" name="Genome Announc.">
        <title>Expanding the biotechnology potential of lactobacilli through comparative genomics of 213 strains and associated genera.</title>
        <authorList>
            <person name="Sun Z."/>
            <person name="Harris H.M."/>
            <person name="McCann A."/>
            <person name="Guo C."/>
            <person name="Argimon S."/>
            <person name="Zhang W."/>
            <person name="Yang X."/>
            <person name="Jeffery I.B."/>
            <person name="Cooney J.C."/>
            <person name="Kagawa T.F."/>
            <person name="Liu W."/>
            <person name="Song Y."/>
            <person name="Salvetti E."/>
            <person name="Wrobel A."/>
            <person name="Rasinkangas P."/>
            <person name="Parkhill J."/>
            <person name="Rea M.C."/>
            <person name="O'Sullivan O."/>
            <person name="Ritari J."/>
            <person name="Douillard F.P."/>
            <person name="Paul Ross R."/>
            <person name="Yang R."/>
            <person name="Briner A.E."/>
            <person name="Felis G.E."/>
            <person name="de Vos W.M."/>
            <person name="Barrangou R."/>
            <person name="Klaenhammer T.R."/>
            <person name="Caufield P.W."/>
            <person name="Cui Y."/>
            <person name="Zhang H."/>
            <person name="O'Toole P.W."/>
        </authorList>
    </citation>
    <scope>NUCLEOTIDE SEQUENCE [LARGE SCALE GENOMIC DNA]</scope>
    <source>
        <strain evidence="9 10">DSM 20515</strain>
    </source>
</reference>
<dbReference type="NCBIfam" id="TIGR00247">
    <property type="entry name" value="endolytic transglycosylase MltG"/>
    <property type="match status" value="1"/>
</dbReference>
<dbReference type="HAMAP" id="MF_02065">
    <property type="entry name" value="MltG"/>
    <property type="match status" value="1"/>
</dbReference>
<accession>A0A0R2BG42</accession>
<name>A0A0R2BG42_SECCO</name>
<proteinExistence type="inferred from homology"/>
<dbReference type="GO" id="GO:0005886">
    <property type="term" value="C:plasma membrane"/>
    <property type="evidence" value="ECO:0007669"/>
    <property type="project" value="UniProtKB-SubCell"/>
</dbReference>
<dbReference type="AlphaFoldDB" id="A0A0R2BG42"/>
<gene>
    <name evidence="7" type="primary">mltG</name>
    <name evidence="9" type="ORF">FC82_GL002649</name>
</gene>
<dbReference type="Gene3D" id="3.30.1490.480">
    <property type="entry name" value="Endolytic murein transglycosylase"/>
    <property type="match status" value="1"/>
</dbReference>
<dbReference type="EC" id="4.2.2.29" evidence="7"/>
<feature type="compositionally biased region" description="Acidic residues" evidence="8">
    <location>
        <begin position="55"/>
        <end position="65"/>
    </location>
</feature>